<organism evidence="1 2">
    <name type="scientific">Scleropages formosus</name>
    <name type="common">Asian bonytongue</name>
    <name type="synonym">Osteoglossum formosum</name>
    <dbReference type="NCBI Taxonomy" id="113540"/>
    <lineage>
        <taxon>Eukaryota</taxon>
        <taxon>Metazoa</taxon>
        <taxon>Chordata</taxon>
        <taxon>Craniata</taxon>
        <taxon>Vertebrata</taxon>
        <taxon>Euteleostomi</taxon>
        <taxon>Actinopterygii</taxon>
        <taxon>Neopterygii</taxon>
        <taxon>Teleostei</taxon>
        <taxon>Osteoglossocephala</taxon>
        <taxon>Osteoglossomorpha</taxon>
        <taxon>Osteoglossiformes</taxon>
        <taxon>Osteoglossidae</taxon>
        <taxon>Scleropages</taxon>
    </lineage>
</organism>
<reference evidence="1" key="2">
    <citation type="submission" date="2025-08" db="UniProtKB">
        <authorList>
            <consortium name="Ensembl"/>
        </authorList>
    </citation>
    <scope>IDENTIFICATION</scope>
</reference>
<keyword evidence="2" id="KW-1185">Reference proteome</keyword>
<evidence type="ECO:0000313" key="1">
    <source>
        <dbReference type="Ensembl" id="ENSSFOP00015028783.2"/>
    </source>
</evidence>
<name>A0A8C9S4V8_SCLFO</name>
<reference evidence="1" key="3">
    <citation type="submission" date="2025-09" db="UniProtKB">
        <authorList>
            <consortium name="Ensembl"/>
        </authorList>
    </citation>
    <scope>IDENTIFICATION</scope>
</reference>
<evidence type="ECO:0000313" key="2">
    <source>
        <dbReference type="Proteomes" id="UP000694397"/>
    </source>
</evidence>
<dbReference type="Ensembl" id="ENSSFOT00015029108.2">
    <property type="protein sequence ID" value="ENSSFOP00015028783.2"/>
    <property type="gene ID" value="ENSSFOG00015018489.2"/>
</dbReference>
<dbReference type="Proteomes" id="UP000694397">
    <property type="component" value="Chromosome 22"/>
</dbReference>
<accession>A0A8C9S4V8</accession>
<sequence>MIPILWESKDPCQSLTVPHQAPPLPTEHFFVPQLMECDVVLHRVPLPWTLHALLSQQAFQITKACRPKVPKVSERRTVIVTIGVPAKPPCVGPGVGA</sequence>
<proteinExistence type="predicted"/>
<dbReference type="AlphaFoldDB" id="A0A8C9S4V8"/>
<protein>
    <submittedName>
        <fullName evidence="1">Uncharacterized protein</fullName>
    </submittedName>
</protein>
<reference evidence="1 2" key="1">
    <citation type="submission" date="2019-04" db="EMBL/GenBank/DDBJ databases">
        <authorList>
            <consortium name="Wellcome Sanger Institute Data Sharing"/>
        </authorList>
    </citation>
    <scope>NUCLEOTIDE SEQUENCE [LARGE SCALE GENOMIC DNA]</scope>
</reference>